<dbReference type="Gene3D" id="1.25.40.10">
    <property type="entry name" value="Tetratricopeptide repeat domain"/>
    <property type="match status" value="2"/>
</dbReference>
<dbReference type="SUPFAM" id="SSF48452">
    <property type="entry name" value="TPR-like"/>
    <property type="match status" value="2"/>
</dbReference>
<dbReference type="InterPro" id="IPR011990">
    <property type="entry name" value="TPR-like_helical_dom_sf"/>
</dbReference>
<evidence type="ECO:0000313" key="8">
    <source>
        <dbReference type="Proteomes" id="UP000651057"/>
    </source>
</evidence>
<feature type="transmembrane region" description="Helical" evidence="5">
    <location>
        <begin position="345"/>
        <end position="366"/>
    </location>
</feature>
<protein>
    <submittedName>
        <fullName evidence="7">AraC family transcriptional regulator</fullName>
    </submittedName>
</protein>
<name>A0A937A023_9FLAO</name>
<dbReference type="EMBL" id="JAERQJ010000009">
    <property type="protein sequence ID" value="MBL0685506.1"/>
    <property type="molecule type" value="Genomic_DNA"/>
</dbReference>
<dbReference type="PANTHER" id="PTHR43280">
    <property type="entry name" value="ARAC-FAMILY TRANSCRIPTIONAL REGULATOR"/>
    <property type="match status" value="1"/>
</dbReference>
<feature type="repeat" description="TPR" evidence="4">
    <location>
        <begin position="159"/>
        <end position="192"/>
    </location>
</feature>
<reference evidence="7" key="1">
    <citation type="submission" date="2021-01" db="EMBL/GenBank/DDBJ databases">
        <authorList>
            <person name="Zhong Y.L."/>
        </authorList>
    </citation>
    <scope>NUCLEOTIDE SEQUENCE</scope>
    <source>
        <strain evidence="7">KCTC 23302</strain>
    </source>
</reference>
<dbReference type="PANTHER" id="PTHR43280:SF34">
    <property type="entry name" value="ARAC-FAMILY TRANSCRIPTIONAL REGULATOR"/>
    <property type="match status" value="1"/>
</dbReference>
<feature type="domain" description="HTH araC/xylS-type" evidence="6">
    <location>
        <begin position="410"/>
        <end position="514"/>
    </location>
</feature>
<dbReference type="SMART" id="SM00028">
    <property type="entry name" value="TPR"/>
    <property type="match status" value="6"/>
</dbReference>
<keyword evidence="5" id="KW-0812">Transmembrane</keyword>
<dbReference type="SMART" id="SM00342">
    <property type="entry name" value="HTH_ARAC"/>
    <property type="match status" value="1"/>
</dbReference>
<comment type="caution">
    <text evidence="7">The sequence shown here is derived from an EMBL/GenBank/DDBJ whole genome shotgun (WGS) entry which is preliminary data.</text>
</comment>
<dbReference type="InterPro" id="IPR018060">
    <property type="entry name" value="HTH_AraC"/>
</dbReference>
<dbReference type="Proteomes" id="UP000651057">
    <property type="component" value="Unassembled WGS sequence"/>
</dbReference>
<dbReference type="InterPro" id="IPR009057">
    <property type="entry name" value="Homeodomain-like_sf"/>
</dbReference>
<evidence type="ECO:0000256" key="5">
    <source>
        <dbReference type="SAM" id="Phobius"/>
    </source>
</evidence>
<dbReference type="GO" id="GO:0043565">
    <property type="term" value="F:sequence-specific DNA binding"/>
    <property type="evidence" value="ECO:0007669"/>
    <property type="project" value="InterPro"/>
</dbReference>
<dbReference type="RefSeq" id="WP_201923673.1">
    <property type="nucleotide sequence ID" value="NZ_BAABAX010000012.1"/>
</dbReference>
<feature type="repeat" description="TPR" evidence="4">
    <location>
        <begin position="113"/>
        <end position="146"/>
    </location>
</feature>
<keyword evidence="4" id="KW-0802">TPR repeat</keyword>
<keyword evidence="8" id="KW-1185">Reference proteome</keyword>
<dbReference type="PROSITE" id="PS01124">
    <property type="entry name" value="HTH_ARAC_FAMILY_2"/>
    <property type="match status" value="1"/>
</dbReference>
<keyword evidence="1" id="KW-0805">Transcription regulation</keyword>
<keyword evidence="3" id="KW-0804">Transcription</keyword>
<keyword evidence="5" id="KW-1133">Transmembrane helix</keyword>
<evidence type="ECO:0000256" key="4">
    <source>
        <dbReference type="PROSITE-ProRule" id="PRU00339"/>
    </source>
</evidence>
<proteinExistence type="predicted"/>
<dbReference type="SUPFAM" id="SSF46689">
    <property type="entry name" value="Homeodomain-like"/>
    <property type="match status" value="1"/>
</dbReference>
<evidence type="ECO:0000256" key="2">
    <source>
        <dbReference type="ARBA" id="ARBA00023125"/>
    </source>
</evidence>
<evidence type="ECO:0000259" key="6">
    <source>
        <dbReference type="PROSITE" id="PS01124"/>
    </source>
</evidence>
<evidence type="ECO:0000256" key="1">
    <source>
        <dbReference type="ARBA" id="ARBA00023015"/>
    </source>
</evidence>
<dbReference type="Pfam" id="PF12833">
    <property type="entry name" value="HTH_18"/>
    <property type="match status" value="1"/>
</dbReference>
<sequence>MIKTLNTNTILAESYYKLYLDRGIEKENYSIQFFANYYLGNIAYRNKRFDKAIHYGNNAITSAENIRNGNYMLSGLYLVAAAYQEKRDRKNSLHRYLRAQKIIEQYSLENYQIYNLVSIGQIRIRLDQTQKALASFQKALKLLEKSSKNSDANYNTKYLSIIQGLGVCYYKLGNYDEALKYNYQGLQYAEELNRIEYIIDFNLNIGETYIGKKKYSKALSYLNIAKADIIKLNKNNDPDLFTANLHIATCLYNQTEYAKARDLLEQNFQHIKTNPEVEKIQEAYALAIQCGEKLQDTNLQFKYTKVYNKIVDSLYQNDINAQEKLYDRDLESLEEKNKSLLSKNLLYAIGFLLTLVFAAIISFYTIKTKRKNKSLFEELQKGRIHENASKTINVQKNEFITDKKAKSLLERLSNLEKTAFYLSSDCSLYSTAKDIETNTSYLSKIINEYKQQSFNDYINELRIKYCIERLSSNHTFRSYTIKAIAGELGYKSVNTFASAFKKQTGLSHSYFIKKVVSDTHESNKINT</sequence>
<dbReference type="InterPro" id="IPR019734">
    <property type="entry name" value="TPR_rpt"/>
</dbReference>
<organism evidence="7 8">
    <name type="scientific">Aquimarina mytili</name>
    <dbReference type="NCBI Taxonomy" id="874423"/>
    <lineage>
        <taxon>Bacteria</taxon>
        <taxon>Pseudomonadati</taxon>
        <taxon>Bacteroidota</taxon>
        <taxon>Flavobacteriia</taxon>
        <taxon>Flavobacteriales</taxon>
        <taxon>Flavobacteriaceae</taxon>
        <taxon>Aquimarina</taxon>
    </lineage>
</organism>
<gene>
    <name evidence="7" type="ORF">JJQ60_18370</name>
</gene>
<dbReference type="PROSITE" id="PS50005">
    <property type="entry name" value="TPR"/>
    <property type="match status" value="2"/>
</dbReference>
<dbReference type="GO" id="GO:0003700">
    <property type="term" value="F:DNA-binding transcription factor activity"/>
    <property type="evidence" value="ECO:0007669"/>
    <property type="project" value="InterPro"/>
</dbReference>
<accession>A0A937A023</accession>
<dbReference type="Gene3D" id="1.10.10.60">
    <property type="entry name" value="Homeodomain-like"/>
    <property type="match status" value="2"/>
</dbReference>
<evidence type="ECO:0000313" key="7">
    <source>
        <dbReference type="EMBL" id="MBL0685506.1"/>
    </source>
</evidence>
<keyword evidence="5" id="KW-0472">Membrane</keyword>
<evidence type="ECO:0000256" key="3">
    <source>
        <dbReference type="ARBA" id="ARBA00023163"/>
    </source>
</evidence>
<keyword evidence="2" id="KW-0238">DNA-binding</keyword>
<dbReference type="AlphaFoldDB" id="A0A937A023"/>